<dbReference type="Proteomes" id="UP000195953">
    <property type="component" value="Chromosome 1"/>
</dbReference>
<evidence type="ECO:0000256" key="1">
    <source>
        <dbReference type="ARBA" id="ARBA00009477"/>
    </source>
</evidence>
<dbReference type="Pfam" id="PF25876">
    <property type="entry name" value="HH_MFP_RND"/>
    <property type="match status" value="1"/>
</dbReference>
<feature type="coiled-coil region" evidence="2">
    <location>
        <begin position="605"/>
        <end position="639"/>
    </location>
</feature>
<evidence type="ECO:0000256" key="3">
    <source>
        <dbReference type="SAM" id="Phobius"/>
    </source>
</evidence>
<dbReference type="Gene3D" id="2.40.30.170">
    <property type="match status" value="1"/>
</dbReference>
<evidence type="ECO:0000256" key="2">
    <source>
        <dbReference type="SAM" id="Coils"/>
    </source>
</evidence>
<reference evidence="7 9" key="2">
    <citation type="submission" date="2017-05" db="EMBL/GenBank/DDBJ databases">
        <authorList>
            <person name="Song R."/>
            <person name="Chenine A.L."/>
            <person name="Ruprecht R.M."/>
        </authorList>
    </citation>
    <scope>NUCLEOTIDE SEQUENCE [LARGE SCALE GENOMIC DNA]</scope>
    <source>
        <strain evidence="7">PD5205</strain>
    </source>
</reference>
<comment type="similarity">
    <text evidence="1">Belongs to the membrane fusion protein (MFP) (TC 8.A.1) family.</text>
</comment>
<feature type="transmembrane region" description="Helical" evidence="3">
    <location>
        <begin position="298"/>
        <end position="323"/>
    </location>
</feature>
<keyword evidence="2" id="KW-0175">Coiled coil</keyword>
<feature type="coiled-coil region" evidence="2">
    <location>
        <begin position="532"/>
        <end position="559"/>
    </location>
</feature>
<dbReference type="Pfam" id="PF25917">
    <property type="entry name" value="BSH_RND"/>
    <property type="match status" value="1"/>
</dbReference>
<feature type="domain" description="Multidrug resistance protein MdtA-like alpha-helical hairpin" evidence="4">
    <location>
        <begin position="561"/>
        <end position="623"/>
    </location>
</feature>
<dbReference type="InterPro" id="IPR058624">
    <property type="entry name" value="MdtA-like_HH"/>
</dbReference>
<evidence type="ECO:0000313" key="6">
    <source>
        <dbReference type="EMBL" id="SMR00671.1"/>
    </source>
</evidence>
<dbReference type="EMBL" id="LT853885">
    <property type="protein sequence ID" value="SMR01879.1"/>
    <property type="molecule type" value="Genomic_DNA"/>
</dbReference>
<feature type="transmembrane region" description="Helical" evidence="3">
    <location>
        <begin position="72"/>
        <end position="92"/>
    </location>
</feature>
<evidence type="ECO:0000259" key="4">
    <source>
        <dbReference type="Pfam" id="PF25876"/>
    </source>
</evidence>
<feature type="transmembrane region" description="Helical" evidence="3">
    <location>
        <begin position="391"/>
        <end position="412"/>
    </location>
</feature>
<proteinExistence type="inferred from homology"/>
<dbReference type="SUPFAM" id="SSF103473">
    <property type="entry name" value="MFS general substrate transporter"/>
    <property type="match status" value="1"/>
</dbReference>
<feature type="transmembrane region" description="Helical" evidence="3">
    <location>
        <begin position="266"/>
        <end position="286"/>
    </location>
</feature>
<keyword evidence="3" id="KW-0812">Transmembrane</keyword>
<feature type="transmembrane region" description="Helical" evidence="3">
    <location>
        <begin position="136"/>
        <end position="155"/>
    </location>
</feature>
<dbReference type="EMBL" id="LT853882">
    <property type="protein sequence ID" value="SMR00671.1"/>
    <property type="molecule type" value="Genomic_DNA"/>
</dbReference>
<evidence type="ECO:0000313" key="7">
    <source>
        <dbReference type="EMBL" id="SMR01879.1"/>
    </source>
</evidence>
<dbReference type="Gene3D" id="1.10.287.470">
    <property type="entry name" value="Helix hairpin bin"/>
    <property type="match status" value="2"/>
</dbReference>
<dbReference type="Gene3D" id="2.40.50.100">
    <property type="match status" value="1"/>
</dbReference>
<dbReference type="AlphaFoldDB" id="A0A1Y6HEA3"/>
<feature type="transmembrane region" description="Helical" evidence="3">
    <location>
        <begin position="207"/>
        <end position="230"/>
    </location>
</feature>
<dbReference type="PANTHER" id="PTHR30386:SF24">
    <property type="entry name" value="MULTIDRUG RESISTANCE EFFLUX PUMP"/>
    <property type="match status" value="1"/>
</dbReference>
<dbReference type="InterPro" id="IPR050739">
    <property type="entry name" value="MFP"/>
</dbReference>
<dbReference type="PANTHER" id="PTHR30386">
    <property type="entry name" value="MEMBRANE FUSION SUBUNIT OF EMRAB-TOLC MULTIDRUG EFFLUX PUMP"/>
    <property type="match status" value="1"/>
</dbReference>
<dbReference type="Proteomes" id="UP000195877">
    <property type="component" value="Chromosome 1"/>
</dbReference>
<evidence type="ECO:0000259" key="5">
    <source>
        <dbReference type="Pfam" id="PF25917"/>
    </source>
</evidence>
<evidence type="ECO:0000313" key="9">
    <source>
        <dbReference type="Proteomes" id="UP000195953"/>
    </source>
</evidence>
<feature type="transmembrane region" description="Helical" evidence="3">
    <location>
        <begin position="167"/>
        <end position="187"/>
    </location>
</feature>
<keyword evidence="3" id="KW-1133">Transmembrane helix</keyword>
<accession>A0A1Y6HEA3</accession>
<dbReference type="InterPro" id="IPR036259">
    <property type="entry name" value="MFS_trans_sf"/>
</dbReference>
<feature type="transmembrane region" description="Helical" evidence="3">
    <location>
        <begin position="12"/>
        <end position="30"/>
    </location>
</feature>
<gene>
    <name evidence="6" type="primary">emrA_3</name>
    <name evidence="7" type="ORF">PD5205_00559</name>
    <name evidence="6" type="ORF">PD885_03450</name>
</gene>
<feature type="transmembrane region" description="Helical" evidence="3">
    <location>
        <begin position="104"/>
        <end position="130"/>
    </location>
</feature>
<evidence type="ECO:0000313" key="8">
    <source>
        <dbReference type="Proteomes" id="UP000195877"/>
    </source>
</evidence>
<feature type="domain" description="Multidrug resistance protein MdtA-like barrel-sandwich hybrid" evidence="5">
    <location>
        <begin position="495"/>
        <end position="687"/>
    </location>
</feature>
<feature type="transmembrane region" description="Helical" evidence="3">
    <location>
        <begin position="42"/>
        <end position="60"/>
    </location>
</feature>
<protein>
    <submittedName>
        <fullName evidence="7">MFS transporter</fullName>
    </submittedName>
    <submittedName>
        <fullName evidence="6">Multidrug export protein EmrA</fullName>
    </submittedName>
</protein>
<dbReference type="SUPFAM" id="SSF111369">
    <property type="entry name" value="HlyD-like secretion proteins"/>
    <property type="match status" value="2"/>
</dbReference>
<dbReference type="InterPro" id="IPR058625">
    <property type="entry name" value="MdtA-like_BSH"/>
</dbReference>
<name>A0A1Y6HEA3_9XANT</name>
<sequence length="729" mass="78496">MHSLSSAITVRAAHGLVGAALGSLGLYYVIQAFPTRYRLKAVVTGLGLTQLALPLARVFSTDLLEFGEWQGLYLFECGLAVFALACVLALKLPPSDRYRVFEPLDFFTFSLFAAGSAGLAAVLSLGRLLWWTSAPWLGVVLAASIVLLCAATWIEHNRRNLMINTRWLASADLLRLGLAILLIRLVLSEQSTGAIGFFQTLGLANTQLQTLFALMLLGAVVGVAASAWLINPARVAEHLIIAVAAICIGCLMDASATSLTRPEQMYVSQFLLAFGSTFFIGPAMVAGIGRVIAQPGNLISFIVLFGMAQNMGGLLGSALLGIVQVVREKYHSSQLVEHLVLTDPQVAARVQAYASLYGRSIDDPAQRQAQGMRALSSVATREANVLAYNDVFLLIGCISIATGLWILSVLVWQRYLRPPLSVAPSSCFHCAPMNTPADTTAIAEQQRRRIGGVIGFGGLALLGVALVLYAWRLPPFVSAIEHTENAMVNGQITVIAPQVSGYVTQVPVQDFAHVKPGQLLAKIDDRIYAQQLEQAKAQVQTAQANLANWEQQRHSADATIAEQRAALSSNQAQRDRTRSAYARTQQLASQQLVSEQDRDTAFAAHAQADASVAQARAAVQAAEENARSVTVNRAALQAAVANAQAAVRLAQINLDNTRIFAPRDGQLGQLGVRQGAYVTNGTQLMSLVPDTLWIVANFKETQMPRIRVGQRASFSVDALDNARLHGRVQ</sequence>
<reference evidence="6 8" key="1">
    <citation type="submission" date="2017-05" db="EMBL/GenBank/DDBJ databases">
        <authorList>
            <person name="Blom J."/>
        </authorList>
    </citation>
    <scope>NUCLEOTIDE SEQUENCE [LARGE SCALE GENOMIC DNA]</scope>
    <source>
        <strain evidence="6">PD885</strain>
    </source>
</reference>
<feature type="transmembrane region" description="Helical" evidence="3">
    <location>
        <begin position="450"/>
        <end position="471"/>
    </location>
</feature>
<keyword evidence="8" id="KW-1185">Reference proteome</keyword>
<feature type="transmembrane region" description="Helical" evidence="3">
    <location>
        <begin position="239"/>
        <end position="260"/>
    </location>
</feature>
<keyword evidence="3" id="KW-0472">Membrane</keyword>
<organism evidence="7 9">
    <name type="scientific">Xanthomonas fragariae</name>
    <dbReference type="NCBI Taxonomy" id="48664"/>
    <lineage>
        <taxon>Bacteria</taxon>
        <taxon>Pseudomonadati</taxon>
        <taxon>Pseudomonadota</taxon>
        <taxon>Gammaproteobacteria</taxon>
        <taxon>Lysobacterales</taxon>
        <taxon>Lysobacteraceae</taxon>
        <taxon>Xanthomonas</taxon>
    </lineage>
</organism>